<dbReference type="EMBL" id="DMNG01000173">
    <property type="protein sequence ID" value="HAN24941.1"/>
    <property type="molecule type" value="Genomic_DNA"/>
</dbReference>
<evidence type="ECO:0000313" key="2">
    <source>
        <dbReference type="Proteomes" id="UP000257479"/>
    </source>
</evidence>
<sequence length="125" mass="13528">MTLELAQEAARRRLAGERGPELRALVEQLAAAEDDAFRATRAGAAMALEAAELDSAVNGRIHEAVERVVEALALRGPMSGAEILALRIRGVSRNTVATIMREAEVRELVRVSTSGRRKIWLAVQA</sequence>
<gene>
    <name evidence="1" type="ORF">DCP95_10275</name>
</gene>
<reference evidence="1 2" key="1">
    <citation type="journal article" date="2018" name="Nat. Biotechnol.">
        <title>A standardized bacterial taxonomy based on genome phylogeny substantially revises the tree of life.</title>
        <authorList>
            <person name="Parks D.H."/>
            <person name="Chuvochina M."/>
            <person name="Waite D.W."/>
            <person name="Rinke C."/>
            <person name="Skarshewski A."/>
            <person name="Chaumeil P.A."/>
            <person name="Hugenholtz P."/>
        </authorList>
    </citation>
    <scope>NUCLEOTIDE SEQUENCE [LARGE SCALE GENOMIC DNA]</scope>
    <source>
        <strain evidence="1">UBA9152</strain>
    </source>
</reference>
<accession>A0A3C1KE54</accession>
<dbReference type="Proteomes" id="UP000257479">
    <property type="component" value="Unassembled WGS sequence"/>
</dbReference>
<dbReference type="AlphaFoldDB" id="A0A3C1KE54"/>
<comment type="caution">
    <text evidence="1">The sequence shown here is derived from an EMBL/GenBank/DDBJ whole genome shotgun (WGS) entry which is preliminary data.</text>
</comment>
<name>A0A3C1KE54_9MICO</name>
<evidence type="ECO:0000313" key="1">
    <source>
        <dbReference type="EMBL" id="HAN24941.1"/>
    </source>
</evidence>
<protein>
    <recommendedName>
        <fullName evidence="3">DNA-binding protein</fullName>
    </recommendedName>
</protein>
<organism evidence="1 2">
    <name type="scientific">Microbacterium ginsengisoli</name>
    <dbReference type="NCBI Taxonomy" id="400772"/>
    <lineage>
        <taxon>Bacteria</taxon>
        <taxon>Bacillati</taxon>
        <taxon>Actinomycetota</taxon>
        <taxon>Actinomycetes</taxon>
        <taxon>Micrococcales</taxon>
        <taxon>Microbacteriaceae</taxon>
        <taxon>Microbacterium</taxon>
    </lineage>
</organism>
<proteinExistence type="predicted"/>
<evidence type="ECO:0008006" key="3">
    <source>
        <dbReference type="Google" id="ProtNLM"/>
    </source>
</evidence>